<dbReference type="PANTHER" id="PTHR30136:SF24">
    <property type="entry name" value="HTH-TYPE TRANSCRIPTIONAL REPRESSOR ALLR"/>
    <property type="match status" value="1"/>
</dbReference>
<accession>A0ABW0TFT9</accession>
<dbReference type="Gene3D" id="3.30.450.40">
    <property type="match status" value="1"/>
</dbReference>
<name>A0ABW0TFT9_9BACL</name>
<protein>
    <submittedName>
        <fullName evidence="6">IclR family transcriptional regulator</fullName>
    </submittedName>
</protein>
<dbReference type="InterPro" id="IPR036388">
    <property type="entry name" value="WH-like_DNA-bd_sf"/>
</dbReference>
<evidence type="ECO:0000259" key="4">
    <source>
        <dbReference type="PROSITE" id="PS51077"/>
    </source>
</evidence>
<dbReference type="InterPro" id="IPR029016">
    <property type="entry name" value="GAF-like_dom_sf"/>
</dbReference>
<keyword evidence="1" id="KW-0805">Transcription regulation</keyword>
<keyword evidence="2" id="KW-0238">DNA-binding</keyword>
<dbReference type="Pfam" id="PF01614">
    <property type="entry name" value="IclR_C"/>
    <property type="match status" value="1"/>
</dbReference>
<gene>
    <name evidence="6" type="ORF">ACFPRA_02370</name>
</gene>
<keyword evidence="7" id="KW-1185">Reference proteome</keyword>
<dbReference type="Pfam" id="PF09339">
    <property type="entry name" value="HTH_IclR"/>
    <property type="match status" value="1"/>
</dbReference>
<keyword evidence="3" id="KW-0804">Transcription</keyword>
<evidence type="ECO:0000313" key="7">
    <source>
        <dbReference type="Proteomes" id="UP001596109"/>
    </source>
</evidence>
<dbReference type="PROSITE" id="PS51077">
    <property type="entry name" value="HTH_ICLR"/>
    <property type="match status" value="1"/>
</dbReference>
<evidence type="ECO:0000256" key="3">
    <source>
        <dbReference type="ARBA" id="ARBA00023163"/>
    </source>
</evidence>
<proteinExistence type="predicted"/>
<dbReference type="InterPro" id="IPR050707">
    <property type="entry name" value="HTH_MetabolicPath_Reg"/>
</dbReference>
<organism evidence="6 7">
    <name type="scientific">Sporosarcina soli</name>
    <dbReference type="NCBI Taxonomy" id="334736"/>
    <lineage>
        <taxon>Bacteria</taxon>
        <taxon>Bacillati</taxon>
        <taxon>Bacillota</taxon>
        <taxon>Bacilli</taxon>
        <taxon>Bacillales</taxon>
        <taxon>Caryophanaceae</taxon>
        <taxon>Sporosarcina</taxon>
    </lineage>
</organism>
<dbReference type="SMART" id="SM00346">
    <property type="entry name" value="HTH_ICLR"/>
    <property type="match status" value="1"/>
</dbReference>
<dbReference type="SUPFAM" id="SSF46785">
    <property type="entry name" value="Winged helix' DNA-binding domain"/>
    <property type="match status" value="1"/>
</dbReference>
<dbReference type="SUPFAM" id="SSF55781">
    <property type="entry name" value="GAF domain-like"/>
    <property type="match status" value="1"/>
</dbReference>
<dbReference type="InterPro" id="IPR005471">
    <property type="entry name" value="Tscrpt_reg_IclR_N"/>
</dbReference>
<dbReference type="InterPro" id="IPR014757">
    <property type="entry name" value="Tscrpt_reg_IclR_C"/>
</dbReference>
<dbReference type="RefSeq" id="WP_381430179.1">
    <property type="nucleotide sequence ID" value="NZ_JBHSNO010000001.1"/>
</dbReference>
<dbReference type="InterPro" id="IPR036390">
    <property type="entry name" value="WH_DNA-bd_sf"/>
</dbReference>
<evidence type="ECO:0000313" key="6">
    <source>
        <dbReference type="EMBL" id="MFC5587754.1"/>
    </source>
</evidence>
<feature type="domain" description="HTH iclR-type" evidence="4">
    <location>
        <begin position="11"/>
        <end position="74"/>
    </location>
</feature>
<feature type="domain" description="IclR-ED" evidence="5">
    <location>
        <begin position="75"/>
        <end position="256"/>
    </location>
</feature>
<evidence type="ECO:0000256" key="1">
    <source>
        <dbReference type="ARBA" id="ARBA00023015"/>
    </source>
</evidence>
<dbReference type="Gene3D" id="1.10.10.10">
    <property type="entry name" value="Winged helix-like DNA-binding domain superfamily/Winged helix DNA-binding domain"/>
    <property type="match status" value="1"/>
</dbReference>
<dbReference type="PANTHER" id="PTHR30136">
    <property type="entry name" value="HELIX-TURN-HELIX TRANSCRIPTIONAL REGULATOR, ICLR FAMILY"/>
    <property type="match status" value="1"/>
</dbReference>
<dbReference type="PROSITE" id="PS51078">
    <property type="entry name" value="ICLR_ED"/>
    <property type="match status" value="1"/>
</dbReference>
<sequence length="262" mass="29598">MKDTEKRKYSVPAVETAFRIITLLSRKKYNKSTLTEIANALDLNPTTCFRVLHELHQLSIVKYDATVKRYTLGPYLVVLGERAKEYLHDITIINEYLEKMTAATGLTTFLVSRVGRNRSTIVSKVEGENFGVNVSVGRHFELLDGAYGKCIIAYASEEDLAYCLPLSKRFTDADVTEIDRFKKELLDVKKNGYAISYNETIKGIFGVAAPIMNFNDQVEMAIAFVGMCAQYQEDELQPLIDQIKESAQAINRKLNAEFVAVR</sequence>
<evidence type="ECO:0000259" key="5">
    <source>
        <dbReference type="PROSITE" id="PS51078"/>
    </source>
</evidence>
<reference evidence="7" key="1">
    <citation type="journal article" date="2019" name="Int. J. Syst. Evol. Microbiol.">
        <title>The Global Catalogue of Microorganisms (GCM) 10K type strain sequencing project: providing services to taxonomists for standard genome sequencing and annotation.</title>
        <authorList>
            <consortium name="The Broad Institute Genomics Platform"/>
            <consortium name="The Broad Institute Genome Sequencing Center for Infectious Disease"/>
            <person name="Wu L."/>
            <person name="Ma J."/>
        </authorList>
    </citation>
    <scope>NUCLEOTIDE SEQUENCE [LARGE SCALE GENOMIC DNA]</scope>
    <source>
        <strain evidence="7">CGMCC 4.1434</strain>
    </source>
</reference>
<dbReference type="Proteomes" id="UP001596109">
    <property type="component" value="Unassembled WGS sequence"/>
</dbReference>
<comment type="caution">
    <text evidence="6">The sequence shown here is derived from an EMBL/GenBank/DDBJ whole genome shotgun (WGS) entry which is preliminary data.</text>
</comment>
<dbReference type="EMBL" id="JBHSNO010000001">
    <property type="protein sequence ID" value="MFC5587754.1"/>
    <property type="molecule type" value="Genomic_DNA"/>
</dbReference>
<evidence type="ECO:0000256" key="2">
    <source>
        <dbReference type="ARBA" id="ARBA00023125"/>
    </source>
</evidence>